<dbReference type="Proteomes" id="UP000765509">
    <property type="component" value="Unassembled WGS sequence"/>
</dbReference>
<keyword evidence="2" id="KW-1185">Reference proteome</keyword>
<protein>
    <submittedName>
        <fullName evidence="1">Uncharacterized protein</fullName>
    </submittedName>
</protein>
<accession>A0A9Q3EG28</accession>
<reference evidence="1" key="1">
    <citation type="submission" date="2021-03" db="EMBL/GenBank/DDBJ databases">
        <title>Draft genome sequence of rust myrtle Austropuccinia psidii MF-1, a brazilian biotype.</title>
        <authorList>
            <person name="Quecine M.C."/>
            <person name="Pachon D.M.R."/>
            <person name="Bonatelli M.L."/>
            <person name="Correr F.H."/>
            <person name="Franceschini L.M."/>
            <person name="Leite T.F."/>
            <person name="Margarido G.R.A."/>
            <person name="Almeida C.A."/>
            <person name="Ferrarezi J.A."/>
            <person name="Labate C.A."/>
        </authorList>
    </citation>
    <scope>NUCLEOTIDE SEQUENCE</scope>
    <source>
        <strain evidence="1">MF-1</strain>
    </source>
</reference>
<sequence>MLMRMTLKQIHTDWHLASVRKQVSICSQAAHPTKQIACRKTGGKRSARRVKAIVTSPNCFVFRCCALYARSGVSPTFVPQQQTTLVMLADKHKRNACLLSNTSDHAARGVPGQDALARTPLWSTMMKVFPSLNGNQDPKQAYGNDLGQLALSPPVSICPPRPPSNGHFTP</sequence>
<dbReference type="AlphaFoldDB" id="A0A9Q3EG28"/>
<evidence type="ECO:0000313" key="2">
    <source>
        <dbReference type="Proteomes" id="UP000765509"/>
    </source>
</evidence>
<evidence type="ECO:0000313" key="1">
    <source>
        <dbReference type="EMBL" id="MBW0520473.1"/>
    </source>
</evidence>
<comment type="caution">
    <text evidence="1">The sequence shown here is derived from an EMBL/GenBank/DDBJ whole genome shotgun (WGS) entry which is preliminary data.</text>
</comment>
<proteinExistence type="predicted"/>
<gene>
    <name evidence="1" type="ORF">O181_060188</name>
</gene>
<organism evidence="1 2">
    <name type="scientific">Austropuccinia psidii MF-1</name>
    <dbReference type="NCBI Taxonomy" id="1389203"/>
    <lineage>
        <taxon>Eukaryota</taxon>
        <taxon>Fungi</taxon>
        <taxon>Dikarya</taxon>
        <taxon>Basidiomycota</taxon>
        <taxon>Pucciniomycotina</taxon>
        <taxon>Pucciniomycetes</taxon>
        <taxon>Pucciniales</taxon>
        <taxon>Sphaerophragmiaceae</taxon>
        <taxon>Austropuccinia</taxon>
    </lineage>
</organism>
<dbReference type="EMBL" id="AVOT02028101">
    <property type="protein sequence ID" value="MBW0520473.1"/>
    <property type="molecule type" value="Genomic_DNA"/>
</dbReference>
<name>A0A9Q3EG28_9BASI</name>